<keyword evidence="2" id="KW-1185">Reference proteome</keyword>
<dbReference type="AlphaFoldDB" id="A0A8H5WRX1"/>
<protein>
    <submittedName>
        <fullName evidence="1">Uncharacterized protein</fullName>
    </submittedName>
</protein>
<organism evidence="1 2">
    <name type="scientific">Fusarium heterosporum</name>
    <dbReference type="NCBI Taxonomy" id="42747"/>
    <lineage>
        <taxon>Eukaryota</taxon>
        <taxon>Fungi</taxon>
        <taxon>Dikarya</taxon>
        <taxon>Ascomycota</taxon>
        <taxon>Pezizomycotina</taxon>
        <taxon>Sordariomycetes</taxon>
        <taxon>Hypocreomycetidae</taxon>
        <taxon>Hypocreales</taxon>
        <taxon>Nectriaceae</taxon>
        <taxon>Fusarium</taxon>
        <taxon>Fusarium heterosporum species complex</taxon>
    </lineage>
</organism>
<comment type="caution">
    <text evidence="1">The sequence shown here is derived from an EMBL/GenBank/DDBJ whole genome shotgun (WGS) entry which is preliminary data.</text>
</comment>
<accession>A0A8H5WRX1</accession>
<dbReference type="OrthoDB" id="5035669at2759"/>
<dbReference type="EMBL" id="JAAGWQ010000095">
    <property type="protein sequence ID" value="KAF5668073.1"/>
    <property type="molecule type" value="Genomic_DNA"/>
</dbReference>
<reference evidence="1 2" key="1">
    <citation type="submission" date="2020-05" db="EMBL/GenBank/DDBJ databases">
        <title>Identification and distribution of gene clusters putatively required for synthesis of sphingolipid metabolism inhibitors in phylogenetically diverse species of the filamentous fungus Fusarium.</title>
        <authorList>
            <person name="Kim H.-S."/>
            <person name="Busman M."/>
            <person name="Brown D.W."/>
            <person name="Divon H."/>
            <person name="Uhlig S."/>
            <person name="Proctor R.H."/>
        </authorList>
    </citation>
    <scope>NUCLEOTIDE SEQUENCE [LARGE SCALE GENOMIC DNA]</scope>
    <source>
        <strain evidence="1 2">NRRL 20693</strain>
    </source>
</reference>
<proteinExistence type="predicted"/>
<name>A0A8H5WRX1_FUSHE</name>
<gene>
    <name evidence="1" type="ORF">FHETE_5339</name>
</gene>
<dbReference type="Proteomes" id="UP000567885">
    <property type="component" value="Unassembled WGS sequence"/>
</dbReference>
<sequence length="707" mass="79670">MSATLISKVEQFLEPWHNPQERVRGGHIRTPPYLVTEDNLVERIRHCFESAGNPGPFFYCATKKERQASVFSDSKDEWMFTYRQLASEIPNSRRYHEEDRWSTPGRFGASQSFRDSKLPRKGVFILQLDPQVSADFALTLIALLTWARDISTKSGTYLRILAISAENDTTFISRLWSELVPSAQVSHLDLAVHGVQDPEVGAVLYSPVSHDEIVVKIMGRIHAEPATTRVIMSFDEDFFDQLATELELRAVPQDARICMDGDVSELIDLNPQSTKTPTTLIRVIGEMPVLPLTLPSCDEFHLVLGKNATSVGLWEKKVEQVVTLSRQASREDRRLQLWWIRQKSATKRYLYTTDNGLEAFLAGSLVRQRLVENSQLGGFIAGVVDMAAFSDLNVRKVIHCFVRYTLRGDETYERLMVQRVITSKGPKLPSDAKGTHRPGLALSKIEAKAFRIVLPWVGYDYRLALFVAIECGPIVRRFKLQLAMILCHDMSKLMALREGVTEEDVNNLLAACKSVGSDLASTGSIWFVLGHFQRLHDVVDPKSDPLAKSLKVDREHFQLVAAEIRLTEHLFELEGVALAGQRDLFMDHRIATQIHSHLARAYVYQLMVSQRSGSGSLTHKLVPTMNDSQPLKDYRLPLSLIDISGSTGNANDDIAFGVSHDLRSDEEGDVFFGDWTWISSEAVAEWQREIGPGRNIYELLNTGIQHP</sequence>
<evidence type="ECO:0000313" key="1">
    <source>
        <dbReference type="EMBL" id="KAF5668073.1"/>
    </source>
</evidence>
<evidence type="ECO:0000313" key="2">
    <source>
        <dbReference type="Proteomes" id="UP000567885"/>
    </source>
</evidence>